<feature type="coiled-coil region" evidence="11">
    <location>
        <begin position="8"/>
        <end position="46"/>
    </location>
</feature>
<keyword evidence="10" id="KW-1006">Bacterial flagellum protein export</keyword>
<name>A0ABY5XZU4_9BACT</name>
<keyword evidence="6" id="KW-0145">Chemotaxis</keyword>
<dbReference type="RefSeq" id="WP_334314912.1">
    <property type="nucleotide sequence ID" value="NZ_CP065938.1"/>
</dbReference>
<dbReference type="Gene3D" id="1.10.287.1700">
    <property type="match status" value="1"/>
</dbReference>
<evidence type="ECO:0000256" key="10">
    <source>
        <dbReference type="ARBA" id="ARBA00023225"/>
    </source>
</evidence>
<keyword evidence="12" id="KW-0969">Cilium</keyword>
<keyword evidence="9" id="KW-0472">Membrane</keyword>
<dbReference type="InterPro" id="IPR053716">
    <property type="entry name" value="Flag_assembly_chemotaxis_eff"/>
</dbReference>
<evidence type="ECO:0000256" key="4">
    <source>
        <dbReference type="ARBA" id="ARBA00022448"/>
    </source>
</evidence>
<evidence type="ECO:0000313" key="13">
    <source>
        <dbReference type="Proteomes" id="UP001058120"/>
    </source>
</evidence>
<comment type="similarity">
    <text evidence="2">Belongs to the FliJ family.</text>
</comment>
<evidence type="ECO:0000256" key="2">
    <source>
        <dbReference type="ARBA" id="ARBA00010004"/>
    </source>
</evidence>
<gene>
    <name evidence="12" type="primary">fliJ</name>
    <name evidence="12" type="ORF">JBF11_07730</name>
</gene>
<keyword evidence="4" id="KW-0813">Transport</keyword>
<comment type="subcellular location">
    <subcellularLocation>
        <location evidence="1">Cell membrane</location>
        <topology evidence="1">Peripheral membrane protein</topology>
        <orientation evidence="1">Cytoplasmic side</orientation>
    </subcellularLocation>
</comment>
<evidence type="ECO:0000256" key="1">
    <source>
        <dbReference type="ARBA" id="ARBA00004413"/>
    </source>
</evidence>
<evidence type="ECO:0000256" key="11">
    <source>
        <dbReference type="SAM" id="Coils"/>
    </source>
</evidence>
<dbReference type="InterPro" id="IPR012823">
    <property type="entry name" value="Flagell_FliJ"/>
</dbReference>
<keyword evidence="5" id="KW-1003">Cell membrane</keyword>
<evidence type="ECO:0000256" key="7">
    <source>
        <dbReference type="ARBA" id="ARBA00022795"/>
    </source>
</evidence>
<dbReference type="EMBL" id="CP065938">
    <property type="protein sequence ID" value="UWX05336.1"/>
    <property type="molecule type" value="Genomic_DNA"/>
</dbReference>
<keyword evidence="7" id="KW-1005">Bacterial flagellum biogenesis</keyword>
<keyword evidence="13" id="KW-1185">Reference proteome</keyword>
<evidence type="ECO:0000256" key="8">
    <source>
        <dbReference type="ARBA" id="ARBA00022927"/>
    </source>
</evidence>
<keyword evidence="11" id="KW-0175">Coiled coil</keyword>
<sequence>MAGFKFALEKVLQYKEQLENEVKAKLADLGAKKQMSENRLAGLKQDELFQEQKLSKTPVHETGERWLIDNYIKAIRQDIQQTQKNIALLDTRIEQTRIELAEKAKDRKVMEKLKEKHFELYKKEEQLKEQRNLDEIASIRFKTQTY</sequence>
<keyword evidence="8" id="KW-0653">Protein transport</keyword>
<evidence type="ECO:0000256" key="5">
    <source>
        <dbReference type="ARBA" id="ARBA00022475"/>
    </source>
</evidence>
<dbReference type="Proteomes" id="UP001058120">
    <property type="component" value="Chromosome"/>
</dbReference>
<feature type="coiled-coil region" evidence="11">
    <location>
        <begin position="72"/>
        <end position="130"/>
    </location>
</feature>
<dbReference type="NCBIfam" id="TIGR02473">
    <property type="entry name" value="flagell_FliJ"/>
    <property type="match status" value="1"/>
</dbReference>
<organism evidence="12 13">
    <name type="scientific">Taurinivorans muris</name>
    <dbReference type="NCBI Taxonomy" id="2787751"/>
    <lineage>
        <taxon>Bacteria</taxon>
        <taxon>Pseudomonadati</taxon>
        <taxon>Thermodesulfobacteriota</taxon>
        <taxon>Desulfovibrionia</taxon>
        <taxon>Desulfovibrionales</taxon>
        <taxon>Desulfovibrionaceae</taxon>
        <taxon>Taurinivorans</taxon>
    </lineage>
</organism>
<evidence type="ECO:0000313" key="12">
    <source>
        <dbReference type="EMBL" id="UWX05336.1"/>
    </source>
</evidence>
<protein>
    <recommendedName>
        <fullName evidence="3">Flagellar FliJ protein</fullName>
    </recommendedName>
</protein>
<keyword evidence="12" id="KW-0282">Flagellum</keyword>
<reference evidence="12" key="1">
    <citation type="submission" date="2020-12" db="EMBL/GenBank/DDBJ databases">
        <title>Taurinivorans muris gen. nov., sp. nov., fundamental and realized metabolic niche of a ubiquitous sulfidogenic bacterium in the murine intestine.</title>
        <authorList>
            <person name="Ye H."/>
            <person name="Hanson B.T."/>
            <person name="Loy A."/>
        </authorList>
    </citation>
    <scope>NUCLEOTIDE SEQUENCE</scope>
    <source>
        <strain evidence="12">LT0009</strain>
    </source>
</reference>
<keyword evidence="12" id="KW-0966">Cell projection</keyword>
<dbReference type="Pfam" id="PF02050">
    <property type="entry name" value="FliJ"/>
    <property type="match status" value="1"/>
</dbReference>
<evidence type="ECO:0000256" key="3">
    <source>
        <dbReference type="ARBA" id="ARBA00020392"/>
    </source>
</evidence>
<proteinExistence type="inferred from homology"/>
<evidence type="ECO:0000256" key="6">
    <source>
        <dbReference type="ARBA" id="ARBA00022500"/>
    </source>
</evidence>
<evidence type="ECO:0000256" key="9">
    <source>
        <dbReference type="ARBA" id="ARBA00023136"/>
    </source>
</evidence>
<accession>A0ABY5XZU4</accession>